<reference evidence="1 2" key="1">
    <citation type="journal article" date="2018" name="Front. Plant Sci.">
        <title>Red Clover (Trifolium pratense) and Zigzag Clover (T. medium) - A Picture of Genomic Similarities and Differences.</title>
        <authorList>
            <person name="Dluhosova J."/>
            <person name="Istvanek J."/>
            <person name="Nedelnik J."/>
            <person name="Repkova J."/>
        </authorList>
    </citation>
    <scope>NUCLEOTIDE SEQUENCE [LARGE SCALE GENOMIC DNA]</scope>
    <source>
        <strain evidence="2">cv. 10/8</strain>
        <tissue evidence="1">Leaf</tissue>
    </source>
</reference>
<protein>
    <submittedName>
        <fullName evidence="1">Uncharacterized protein</fullName>
    </submittedName>
</protein>
<sequence length="75" mass="8344">MLVLSFAWGARLFAWGATLFLHFLLRCCRLSGAQVHLRGAQCSLRGGRKGMLDTDLEASELCRQQEKLRGVQHAG</sequence>
<organism evidence="1 2">
    <name type="scientific">Trifolium medium</name>
    <dbReference type="NCBI Taxonomy" id="97028"/>
    <lineage>
        <taxon>Eukaryota</taxon>
        <taxon>Viridiplantae</taxon>
        <taxon>Streptophyta</taxon>
        <taxon>Embryophyta</taxon>
        <taxon>Tracheophyta</taxon>
        <taxon>Spermatophyta</taxon>
        <taxon>Magnoliopsida</taxon>
        <taxon>eudicotyledons</taxon>
        <taxon>Gunneridae</taxon>
        <taxon>Pentapetalae</taxon>
        <taxon>rosids</taxon>
        <taxon>fabids</taxon>
        <taxon>Fabales</taxon>
        <taxon>Fabaceae</taxon>
        <taxon>Papilionoideae</taxon>
        <taxon>50 kb inversion clade</taxon>
        <taxon>NPAAA clade</taxon>
        <taxon>Hologalegina</taxon>
        <taxon>IRL clade</taxon>
        <taxon>Trifolieae</taxon>
        <taxon>Trifolium</taxon>
    </lineage>
</organism>
<proteinExistence type="predicted"/>
<accession>A0A392RJX4</accession>
<comment type="caution">
    <text evidence="1">The sequence shown here is derived from an EMBL/GenBank/DDBJ whole genome shotgun (WGS) entry which is preliminary data.</text>
</comment>
<evidence type="ECO:0000313" key="2">
    <source>
        <dbReference type="Proteomes" id="UP000265520"/>
    </source>
</evidence>
<dbReference type="AlphaFoldDB" id="A0A392RJX4"/>
<name>A0A392RJX4_9FABA</name>
<evidence type="ECO:0000313" key="1">
    <source>
        <dbReference type="EMBL" id="MCI36537.1"/>
    </source>
</evidence>
<keyword evidence="2" id="KW-1185">Reference proteome</keyword>
<dbReference type="Proteomes" id="UP000265520">
    <property type="component" value="Unassembled WGS sequence"/>
</dbReference>
<dbReference type="EMBL" id="LXQA010234711">
    <property type="protein sequence ID" value="MCI36537.1"/>
    <property type="molecule type" value="Genomic_DNA"/>
</dbReference>